<dbReference type="Pfam" id="PF07842">
    <property type="entry name" value="GCFC"/>
    <property type="match status" value="1"/>
</dbReference>
<evidence type="ECO:0000256" key="5">
    <source>
        <dbReference type="ARBA" id="ARBA00023187"/>
    </source>
</evidence>
<dbReference type="WBParaSite" id="Gr19_v10_g341.t1">
    <property type="protein sequence ID" value="Gr19_v10_g341.t1"/>
    <property type="gene ID" value="Gr19_v10_g341"/>
</dbReference>
<dbReference type="PIRSF" id="PIRSF017706">
    <property type="entry name" value="TFIP11"/>
    <property type="match status" value="1"/>
</dbReference>
<accession>A0A914HPC5</accession>
<evidence type="ECO:0000256" key="2">
    <source>
        <dbReference type="ARBA" id="ARBA00010900"/>
    </source>
</evidence>
<evidence type="ECO:0000256" key="3">
    <source>
        <dbReference type="ARBA" id="ARBA00022664"/>
    </source>
</evidence>
<feature type="domain" description="G-patch" evidence="9">
    <location>
        <begin position="147"/>
        <end position="193"/>
    </location>
</feature>
<keyword evidence="8" id="KW-0175">Coiled coil</keyword>
<comment type="subcellular location">
    <subcellularLocation>
        <location evidence="1 7">Nucleus</location>
    </subcellularLocation>
</comment>
<reference evidence="11" key="1">
    <citation type="submission" date="2022-11" db="UniProtKB">
        <authorList>
            <consortium name="WormBaseParasite"/>
        </authorList>
    </citation>
    <scope>IDENTIFICATION</scope>
</reference>
<dbReference type="GO" id="GO:0071008">
    <property type="term" value="C:U2-type post-mRNA release spliceosomal complex"/>
    <property type="evidence" value="ECO:0007669"/>
    <property type="project" value="TreeGrafter"/>
</dbReference>
<dbReference type="PROSITE" id="PS50174">
    <property type="entry name" value="G_PATCH"/>
    <property type="match status" value="1"/>
</dbReference>
<dbReference type="InterPro" id="IPR045211">
    <property type="entry name" value="TFP11/STIP/Ntr1"/>
</dbReference>
<evidence type="ECO:0000259" key="9">
    <source>
        <dbReference type="PROSITE" id="PS50174"/>
    </source>
</evidence>
<dbReference type="InterPro" id="IPR022159">
    <property type="entry name" value="STIP/TFIP11_N"/>
</dbReference>
<keyword evidence="6 7" id="KW-0539">Nucleus</keyword>
<keyword evidence="4 7" id="KW-0747">Spliceosome</keyword>
<comment type="similarity">
    <text evidence="2 7">Belongs to the TFP11/STIP family.</text>
</comment>
<evidence type="ECO:0000256" key="1">
    <source>
        <dbReference type="ARBA" id="ARBA00004123"/>
    </source>
</evidence>
<feature type="coiled-coil region" evidence="8">
    <location>
        <begin position="316"/>
        <end position="353"/>
    </location>
</feature>
<dbReference type="AlphaFoldDB" id="A0A914HPC5"/>
<evidence type="ECO:0000313" key="11">
    <source>
        <dbReference type="WBParaSite" id="Gr19_v10_g341.t1"/>
    </source>
</evidence>
<name>A0A914HPC5_GLORO</name>
<protein>
    <submittedName>
        <fullName evidence="11">G-patch domain-containing protein</fullName>
    </submittedName>
</protein>
<dbReference type="SMART" id="SM00443">
    <property type="entry name" value="G_patch"/>
    <property type="match status" value="1"/>
</dbReference>
<keyword evidence="3 7" id="KW-0507">mRNA processing</keyword>
<dbReference type="Pfam" id="PF01585">
    <property type="entry name" value="G-patch"/>
    <property type="match status" value="1"/>
</dbReference>
<dbReference type="InterPro" id="IPR000467">
    <property type="entry name" value="G_patch_dom"/>
</dbReference>
<dbReference type="InterPro" id="IPR024933">
    <property type="entry name" value="TFP11"/>
</dbReference>
<keyword evidence="10" id="KW-1185">Reference proteome</keyword>
<evidence type="ECO:0000256" key="6">
    <source>
        <dbReference type="ARBA" id="ARBA00023242"/>
    </source>
</evidence>
<evidence type="ECO:0000313" key="10">
    <source>
        <dbReference type="Proteomes" id="UP000887572"/>
    </source>
</evidence>
<dbReference type="GO" id="GO:0003676">
    <property type="term" value="F:nucleic acid binding"/>
    <property type="evidence" value="ECO:0007669"/>
    <property type="project" value="InterPro"/>
</dbReference>
<dbReference type="PANTHER" id="PTHR23329:SF1">
    <property type="entry name" value="TUFTELIN-INTERACTING PROTEIN 11"/>
    <property type="match status" value="1"/>
</dbReference>
<dbReference type="Pfam" id="PF12457">
    <property type="entry name" value="TIP_N"/>
    <property type="match status" value="1"/>
</dbReference>
<evidence type="ECO:0000256" key="8">
    <source>
        <dbReference type="SAM" id="Coils"/>
    </source>
</evidence>
<dbReference type="PANTHER" id="PTHR23329">
    <property type="entry name" value="TUFTELIN-INTERACTING PROTEIN 11-RELATED"/>
    <property type="match status" value="1"/>
</dbReference>
<organism evidence="10 11">
    <name type="scientific">Globodera rostochiensis</name>
    <name type="common">Golden nematode worm</name>
    <name type="synonym">Heterodera rostochiensis</name>
    <dbReference type="NCBI Taxonomy" id="31243"/>
    <lineage>
        <taxon>Eukaryota</taxon>
        <taxon>Metazoa</taxon>
        <taxon>Ecdysozoa</taxon>
        <taxon>Nematoda</taxon>
        <taxon>Chromadorea</taxon>
        <taxon>Rhabditida</taxon>
        <taxon>Tylenchina</taxon>
        <taxon>Tylenchomorpha</taxon>
        <taxon>Tylenchoidea</taxon>
        <taxon>Heteroderidae</taxon>
        <taxon>Heteroderinae</taxon>
        <taxon>Globodera</taxon>
    </lineage>
</organism>
<sequence length="819" mass="92916">MGDSNEFFTEEFEFDQTDFEYAMGQRKFKRQTKEQEIYGIWADDDDNERPSFQNVRKRPNDSAPVVFVSGGVKVGSKTQLTEETLLDEEIVASSVDVPPEKRPSLASFVQSTPSTSGVGAQVFAGLRSTNFQSGGGATNTAWTKSGRGSVIMQMMQKMGYQHGKGLGKAKQGIVEPVQAIARPGRGAVGAYGSEVKGPKFGESAAEAQARIGNNADTLDAETVAQRGHWKKLNAVNKVKVQYKTLGDVLSEGDAHRYGGIARGAGEKVKIIDMTGPERREYQDYSSFSRRARMPITDMERLKFNIPELPHNLNTLLDLTEEEIFKTDREVRHLKDQNEALKNEEQRIAEDIAENCNELLRLEEVEQLVGRFSSFADGSSLDECKKLFLKLLEEYEAEYKMYGLDALAIPIVLPKIKRYFMEWDPLNPEQIFYGYSMMSGWKELLGDAKGAALFKHFDNNSSTLPAFDYCIWHGWMPNIRKAALEWSPRSNGPVMISLVQKWLQIIPGWILENLLEQVLIPRIREQIDLWDPTTDTVPIESWLLPWHSEMGDRLLPAYASVRQKLAKGLRNWYPGDRSAIECIRPWKDVFSAGILQAFIGMHILPKLEKALQSVDLSSTDHFDRFEIFDWLDFIGGEPIGKVLANSFFPRYYDYLRVQLGSPMLSMQELERIKKDYMNWKNIFPQEILSQQVIMAELKRALVLIGQAQARLTGASIPGMHLRQPVHPPSRLPPPHFSVPPINAPFVQLPPTNFKQLVESTAVTNGIQFFPQRSKFHDGKQVYMFGIHSIYIDGTMLFQYNPPKRQWLPVSLNQLIEMSKG</sequence>
<proteinExistence type="inferred from homology"/>
<evidence type="ECO:0000256" key="4">
    <source>
        <dbReference type="ARBA" id="ARBA00022728"/>
    </source>
</evidence>
<evidence type="ECO:0000256" key="7">
    <source>
        <dbReference type="PIRNR" id="PIRNR017706"/>
    </source>
</evidence>
<keyword evidence="5 7" id="KW-0508">mRNA splicing</keyword>
<dbReference type="GO" id="GO:0000390">
    <property type="term" value="P:spliceosomal complex disassembly"/>
    <property type="evidence" value="ECO:0007669"/>
    <property type="project" value="InterPro"/>
</dbReference>
<dbReference type="InterPro" id="IPR022783">
    <property type="entry name" value="GCFC_dom"/>
</dbReference>
<dbReference type="Proteomes" id="UP000887572">
    <property type="component" value="Unplaced"/>
</dbReference>